<keyword evidence="2" id="KW-1185">Reference proteome</keyword>
<accession>A0A5K7Z7M3</accession>
<reference evidence="1 2" key="1">
    <citation type="submission" date="2019-11" db="EMBL/GenBank/DDBJ databases">
        <title>Comparative genomics of hydrocarbon-degrading Desulfosarcina strains.</title>
        <authorList>
            <person name="Watanabe M."/>
            <person name="Kojima H."/>
            <person name="Fukui M."/>
        </authorList>
    </citation>
    <scope>NUCLEOTIDE SEQUENCE [LARGE SCALE GENOMIC DNA]</scope>
    <source>
        <strain evidence="1 2">PP31</strain>
    </source>
</reference>
<dbReference type="Proteomes" id="UP000427769">
    <property type="component" value="Chromosome"/>
</dbReference>
<name>A0A5K7Z7M3_9BACT</name>
<dbReference type="KEGG" id="dwd:DSCW_32700"/>
<organism evidence="1 2">
    <name type="scientific">Desulfosarcina widdelii</name>
    <dbReference type="NCBI Taxonomy" id="947919"/>
    <lineage>
        <taxon>Bacteria</taxon>
        <taxon>Pseudomonadati</taxon>
        <taxon>Thermodesulfobacteriota</taxon>
        <taxon>Desulfobacteria</taxon>
        <taxon>Desulfobacterales</taxon>
        <taxon>Desulfosarcinaceae</taxon>
        <taxon>Desulfosarcina</taxon>
    </lineage>
</organism>
<gene>
    <name evidence="1" type="ORF">DSCW_32700</name>
</gene>
<dbReference type="EMBL" id="AP021875">
    <property type="protein sequence ID" value="BBO75853.1"/>
    <property type="molecule type" value="Genomic_DNA"/>
</dbReference>
<proteinExistence type="predicted"/>
<protein>
    <submittedName>
        <fullName evidence="1">Uncharacterized protein</fullName>
    </submittedName>
</protein>
<evidence type="ECO:0000313" key="1">
    <source>
        <dbReference type="EMBL" id="BBO75853.1"/>
    </source>
</evidence>
<dbReference type="AlphaFoldDB" id="A0A5K7Z7M3"/>
<sequence>MKGDSMTKPCPICDTEIDESKIMYTGDNTDFYPCPTCENFDIYRPYLEELPKEIKKYRGLKEKIQKAIKEHPTGGNRYFIDRTVVKKLLFEI</sequence>
<evidence type="ECO:0000313" key="2">
    <source>
        <dbReference type="Proteomes" id="UP000427769"/>
    </source>
</evidence>